<feature type="compositionally biased region" description="Basic residues" evidence="2">
    <location>
        <begin position="158"/>
        <end position="167"/>
    </location>
</feature>
<feature type="region of interest" description="Disordered" evidence="2">
    <location>
        <begin position="297"/>
        <end position="363"/>
    </location>
</feature>
<dbReference type="RefSeq" id="XP_062785353.1">
    <property type="nucleotide sequence ID" value="XM_062929302.1"/>
</dbReference>
<feature type="region of interest" description="Disordered" evidence="2">
    <location>
        <begin position="800"/>
        <end position="825"/>
    </location>
</feature>
<evidence type="ECO:0000256" key="1">
    <source>
        <dbReference type="SAM" id="Coils"/>
    </source>
</evidence>
<feature type="region of interest" description="Disordered" evidence="2">
    <location>
        <begin position="80"/>
        <end position="132"/>
    </location>
</feature>
<evidence type="ECO:0000313" key="5">
    <source>
        <dbReference type="Proteomes" id="UP001322277"/>
    </source>
</evidence>
<feature type="domain" description="BZIP" evidence="3">
    <location>
        <begin position="443"/>
        <end position="492"/>
    </location>
</feature>
<feature type="compositionally biased region" description="Low complexity" evidence="2">
    <location>
        <begin position="809"/>
        <end position="821"/>
    </location>
</feature>
<keyword evidence="1" id="KW-0175">Coiled coil</keyword>
<name>A0AAX4IY13_9PEZI</name>
<dbReference type="KEGG" id="cdet:87949646"/>
<organism evidence="4 5">
    <name type="scientific">Colletotrichum destructivum</name>
    <dbReference type="NCBI Taxonomy" id="34406"/>
    <lineage>
        <taxon>Eukaryota</taxon>
        <taxon>Fungi</taxon>
        <taxon>Dikarya</taxon>
        <taxon>Ascomycota</taxon>
        <taxon>Pezizomycotina</taxon>
        <taxon>Sordariomycetes</taxon>
        <taxon>Hypocreomycetidae</taxon>
        <taxon>Glomerellales</taxon>
        <taxon>Glomerellaceae</taxon>
        <taxon>Colletotrichum</taxon>
        <taxon>Colletotrichum destructivum species complex</taxon>
    </lineage>
</organism>
<keyword evidence="5" id="KW-1185">Reference proteome</keyword>
<protein>
    <submittedName>
        <fullName evidence="4">Basic-leucine zipper domain-containing protein</fullName>
    </submittedName>
</protein>
<dbReference type="Proteomes" id="UP001322277">
    <property type="component" value="Chromosome 9"/>
</dbReference>
<proteinExistence type="predicted"/>
<feature type="compositionally biased region" description="Low complexity" evidence="2">
    <location>
        <begin position="319"/>
        <end position="329"/>
    </location>
</feature>
<feature type="compositionally biased region" description="Acidic residues" evidence="2">
    <location>
        <begin position="530"/>
        <end position="546"/>
    </location>
</feature>
<feature type="compositionally biased region" description="Low complexity" evidence="2">
    <location>
        <begin position="168"/>
        <end position="192"/>
    </location>
</feature>
<accession>A0AAX4IY13</accession>
<feature type="coiled-coil region" evidence="1">
    <location>
        <begin position="461"/>
        <end position="488"/>
    </location>
</feature>
<evidence type="ECO:0000256" key="2">
    <source>
        <dbReference type="SAM" id="MobiDB-lite"/>
    </source>
</evidence>
<reference evidence="5" key="1">
    <citation type="journal article" date="2023" name="bioRxiv">
        <title>Complete genome of the Medicago anthracnose fungus, Colletotrichum destructivum, reveals a mini-chromosome-like region within a core chromosome.</title>
        <authorList>
            <person name="Lapalu N."/>
            <person name="Simon A."/>
            <person name="Lu A."/>
            <person name="Plaumann P.-L."/>
            <person name="Amselem J."/>
            <person name="Pigne S."/>
            <person name="Auger A."/>
            <person name="Koch C."/>
            <person name="Dallery J.-F."/>
            <person name="O'Connell R.J."/>
        </authorList>
    </citation>
    <scope>NUCLEOTIDE SEQUENCE [LARGE SCALE GENOMIC DNA]</scope>
    <source>
        <strain evidence="5">CBS 520.97</strain>
    </source>
</reference>
<dbReference type="SUPFAM" id="SSF57959">
    <property type="entry name" value="Leucine zipper domain"/>
    <property type="match status" value="1"/>
</dbReference>
<dbReference type="CDD" id="cd14688">
    <property type="entry name" value="bZIP_YAP"/>
    <property type="match status" value="1"/>
</dbReference>
<feature type="region of interest" description="Disordered" evidence="2">
    <location>
        <begin position="521"/>
        <end position="587"/>
    </location>
</feature>
<dbReference type="PANTHER" id="PTHR40618:SF1">
    <property type="entry name" value="B-ZIP TRANSCRIPTION FACTOR (EUROFUNG)"/>
    <property type="match status" value="1"/>
</dbReference>
<dbReference type="InterPro" id="IPR004827">
    <property type="entry name" value="bZIP"/>
</dbReference>
<sequence>MSVPSVWVRMMRRPTRPQIWKSRLLLLFLPIVIRLAPVPLIPLRAKHLLNAAFQTSQRPPPGTSITVTHRHRRLINQQPEGYAGGFGALDHPPLSSTPGFQRDAAPATTSNQLHPDSQPPLFSHPSYASHVQRHHNHEYPNAHHRQDTQAFYCNPSQQHHHHHHHHQQQQQQEQQEQQEPSYQQQQQQQQQQQHHHHPEFHSHPRQSQEQYRHLFLYPSPVDSASVASSSPESHPVPLLRHPHDPRLLQAQVQIPILETGFGFLSAQEPGYPPTAVDLVPIRFPHSDPAHISTEPQAAFSLSGPSGSGSGSDHLLHYYNNNNNNNNNNTNDDDDGHGDGDGHGDDDFLRRHYPSVQFPDGSPLPFMQNSKLSILNAESYDDGVLDPRAARSLPAGKPGAVTDSEPSRSKKRPKAPSSDTDACHQEEEEKKRSRGRPRLDTNDETAKDRRRTQIRLAQRAYRNRKETAIQSLEKKVNELRRTNEEMSKEFMKLYDFAVSKGMHESTPEFGLQLQSTTEKFVSLARKSSLEPEGDDELPASQENEGEAAQDTSPSQARGQHSDKSASPAADKPRNPGKSLDMAATTATTATTTTTTTTAAYGGYMASYNNAPLRSNNARPHPHGLTAVHTTSWAVDNQSQAPHSMGLSQAPLGYEIVTEATPDNASFPFGMSIEHQSLIAPASDSHGGPSEQPLSEALFSMLSGPSSYAYQERTFGRRLQRSTLEKGYLLMRMSNPPPSLVSSAFGFCLLFEPRERILERLANCLSVNQRETMFNWRFPFLHLGGGGTWFGEMNEMNVTAYPPIGGGGDGSSSSNSPRRIIGNQGTAEPRRQKVDSLFGLGPWDAETEEMRDFRIDQEHARLRTTVPGFEGDFYDADEVEWVLQQRGVVIPPASDFVTAEIDPADFSIDTASGGAAAGSSAQGTAADIVDAMTRDHPPNPLEAYAREWLGVNLKPTKPTDVDLRENIDPGLQGGADSSSQVSAEAGANKRSVTINVGVLVQEIGLRSVCLGRSPGVRPKDLNISFWASLVT</sequence>
<dbReference type="PROSITE" id="PS50217">
    <property type="entry name" value="BZIP"/>
    <property type="match status" value="1"/>
</dbReference>
<dbReference type="PANTHER" id="PTHR40618">
    <property type="entry name" value="B-ZIP TRANSCRIPTION FACTOR (EUROFUNG)-RELATED"/>
    <property type="match status" value="1"/>
</dbReference>
<dbReference type="InterPro" id="IPR046347">
    <property type="entry name" value="bZIP_sf"/>
</dbReference>
<gene>
    <name evidence="4" type="ORF">CDEST_13146</name>
</gene>
<feature type="compositionally biased region" description="Basic and acidic residues" evidence="2">
    <location>
        <begin position="336"/>
        <end position="349"/>
    </location>
</feature>
<feature type="compositionally biased region" description="Polar residues" evidence="2">
    <location>
        <begin position="548"/>
        <end position="557"/>
    </location>
</feature>
<feature type="region of interest" description="Disordered" evidence="2">
    <location>
        <begin position="155"/>
        <end position="209"/>
    </location>
</feature>
<feature type="region of interest" description="Disordered" evidence="2">
    <location>
        <begin position="385"/>
        <end position="451"/>
    </location>
</feature>
<evidence type="ECO:0000259" key="3">
    <source>
        <dbReference type="PROSITE" id="PS50217"/>
    </source>
</evidence>
<dbReference type="Gene3D" id="1.20.5.170">
    <property type="match status" value="1"/>
</dbReference>
<dbReference type="GO" id="GO:0003700">
    <property type="term" value="F:DNA-binding transcription factor activity"/>
    <property type="evidence" value="ECO:0007669"/>
    <property type="project" value="InterPro"/>
</dbReference>
<feature type="compositionally biased region" description="Basic and acidic residues" evidence="2">
    <location>
        <begin position="420"/>
        <end position="446"/>
    </location>
</feature>
<evidence type="ECO:0000313" key="4">
    <source>
        <dbReference type="EMBL" id="WQF88132.1"/>
    </source>
</evidence>
<dbReference type="EMBL" id="CP137313">
    <property type="protein sequence ID" value="WQF88132.1"/>
    <property type="molecule type" value="Genomic_DNA"/>
</dbReference>
<dbReference type="GeneID" id="87949646"/>
<dbReference type="AlphaFoldDB" id="A0AAX4IY13"/>